<dbReference type="EMBL" id="LXQA010421943">
    <property type="protein sequence ID" value="MCI50788.1"/>
    <property type="molecule type" value="Genomic_DNA"/>
</dbReference>
<dbReference type="AlphaFoldDB" id="A0A392SPI0"/>
<keyword evidence="2" id="KW-1185">Reference proteome</keyword>
<feature type="non-terminal residue" evidence="1">
    <location>
        <position position="52"/>
    </location>
</feature>
<proteinExistence type="predicted"/>
<name>A0A392SPI0_9FABA</name>
<accession>A0A392SPI0</accession>
<organism evidence="1 2">
    <name type="scientific">Trifolium medium</name>
    <dbReference type="NCBI Taxonomy" id="97028"/>
    <lineage>
        <taxon>Eukaryota</taxon>
        <taxon>Viridiplantae</taxon>
        <taxon>Streptophyta</taxon>
        <taxon>Embryophyta</taxon>
        <taxon>Tracheophyta</taxon>
        <taxon>Spermatophyta</taxon>
        <taxon>Magnoliopsida</taxon>
        <taxon>eudicotyledons</taxon>
        <taxon>Gunneridae</taxon>
        <taxon>Pentapetalae</taxon>
        <taxon>rosids</taxon>
        <taxon>fabids</taxon>
        <taxon>Fabales</taxon>
        <taxon>Fabaceae</taxon>
        <taxon>Papilionoideae</taxon>
        <taxon>50 kb inversion clade</taxon>
        <taxon>NPAAA clade</taxon>
        <taxon>Hologalegina</taxon>
        <taxon>IRL clade</taxon>
        <taxon>Trifolieae</taxon>
        <taxon>Trifolium</taxon>
    </lineage>
</organism>
<sequence length="52" mass="5950">MRIPIVVPDTCIVANTPTLALRRRAVQSYRSRGVWNGYMTMLMGRQGLFSHQ</sequence>
<evidence type="ECO:0000313" key="2">
    <source>
        <dbReference type="Proteomes" id="UP000265520"/>
    </source>
</evidence>
<comment type="caution">
    <text evidence="1">The sequence shown here is derived from an EMBL/GenBank/DDBJ whole genome shotgun (WGS) entry which is preliminary data.</text>
</comment>
<dbReference type="Proteomes" id="UP000265520">
    <property type="component" value="Unassembled WGS sequence"/>
</dbReference>
<protein>
    <submittedName>
        <fullName evidence="1">Uncharacterized protein</fullName>
    </submittedName>
</protein>
<reference evidence="1 2" key="1">
    <citation type="journal article" date="2018" name="Front. Plant Sci.">
        <title>Red Clover (Trifolium pratense) and Zigzag Clover (T. medium) - A Picture of Genomic Similarities and Differences.</title>
        <authorList>
            <person name="Dluhosova J."/>
            <person name="Istvanek J."/>
            <person name="Nedelnik J."/>
            <person name="Repkova J."/>
        </authorList>
    </citation>
    <scope>NUCLEOTIDE SEQUENCE [LARGE SCALE GENOMIC DNA]</scope>
    <source>
        <strain evidence="2">cv. 10/8</strain>
        <tissue evidence="1">Leaf</tissue>
    </source>
</reference>
<evidence type="ECO:0000313" key="1">
    <source>
        <dbReference type="EMBL" id="MCI50788.1"/>
    </source>
</evidence>